<keyword evidence="2" id="KW-1185">Reference proteome</keyword>
<evidence type="ECO:0000313" key="2">
    <source>
        <dbReference type="Proteomes" id="UP001152622"/>
    </source>
</evidence>
<evidence type="ECO:0000313" key="1">
    <source>
        <dbReference type="EMBL" id="KAJ8354530.1"/>
    </source>
</evidence>
<sequence>MTSARYSVVLVLARNAVPDQMLHKYVMICSLKTPNKTRTPGTRVAKFDCSGHVCRTASAGGKRILI</sequence>
<dbReference type="AlphaFoldDB" id="A0A9Q1FAX9"/>
<proteinExistence type="predicted"/>
<dbReference type="Proteomes" id="UP001152622">
    <property type="component" value="Chromosome 7"/>
</dbReference>
<accession>A0A9Q1FAX9</accession>
<reference evidence="1" key="1">
    <citation type="journal article" date="2023" name="Science">
        <title>Genome structures resolve the early diversification of teleost fishes.</title>
        <authorList>
            <person name="Parey E."/>
            <person name="Louis A."/>
            <person name="Montfort J."/>
            <person name="Bouchez O."/>
            <person name="Roques C."/>
            <person name="Iampietro C."/>
            <person name="Lluch J."/>
            <person name="Castinel A."/>
            <person name="Donnadieu C."/>
            <person name="Desvignes T."/>
            <person name="Floi Bucao C."/>
            <person name="Jouanno E."/>
            <person name="Wen M."/>
            <person name="Mejri S."/>
            <person name="Dirks R."/>
            <person name="Jansen H."/>
            <person name="Henkel C."/>
            <person name="Chen W.J."/>
            <person name="Zahm M."/>
            <person name="Cabau C."/>
            <person name="Klopp C."/>
            <person name="Thompson A.W."/>
            <person name="Robinson-Rechavi M."/>
            <person name="Braasch I."/>
            <person name="Lecointre G."/>
            <person name="Bobe J."/>
            <person name="Postlethwait J.H."/>
            <person name="Berthelot C."/>
            <person name="Roest Crollius H."/>
            <person name="Guiguen Y."/>
        </authorList>
    </citation>
    <scope>NUCLEOTIDE SEQUENCE</scope>
    <source>
        <strain evidence="1">WJC10195</strain>
    </source>
</reference>
<organism evidence="1 2">
    <name type="scientific">Synaphobranchus kaupii</name>
    <name type="common">Kaup's arrowtooth eel</name>
    <dbReference type="NCBI Taxonomy" id="118154"/>
    <lineage>
        <taxon>Eukaryota</taxon>
        <taxon>Metazoa</taxon>
        <taxon>Chordata</taxon>
        <taxon>Craniata</taxon>
        <taxon>Vertebrata</taxon>
        <taxon>Euteleostomi</taxon>
        <taxon>Actinopterygii</taxon>
        <taxon>Neopterygii</taxon>
        <taxon>Teleostei</taxon>
        <taxon>Anguilliformes</taxon>
        <taxon>Synaphobranchidae</taxon>
        <taxon>Synaphobranchus</taxon>
    </lineage>
</organism>
<dbReference type="EMBL" id="JAINUF010000007">
    <property type="protein sequence ID" value="KAJ8354530.1"/>
    <property type="molecule type" value="Genomic_DNA"/>
</dbReference>
<comment type="caution">
    <text evidence="1">The sequence shown here is derived from an EMBL/GenBank/DDBJ whole genome shotgun (WGS) entry which is preliminary data.</text>
</comment>
<gene>
    <name evidence="1" type="ORF">SKAU_G00220970</name>
</gene>
<name>A0A9Q1FAX9_SYNKA</name>
<protein>
    <submittedName>
        <fullName evidence="1">Uncharacterized protein</fullName>
    </submittedName>
</protein>